<feature type="signal peptide" evidence="9">
    <location>
        <begin position="1"/>
        <end position="30"/>
    </location>
</feature>
<protein>
    <recommendedName>
        <fullName evidence="9">Xyloglucan endotransglucosylase/hydrolase</fullName>
        <ecNumber evidence="9">2.4.1.207</ecNumber>
    </recommendedName>
</protein>
<sequence>MAQLHRLPMGSFAFISFLLSAFSVLEPVLASGSLGSFPVTAFDEGYTHLFGDDNLVVYRDGKSVLLSLDERTGSGFVSQDIYLHGFFSASIKLPADYTAGVVVAFYMSNGDMFEKNHDEIDFEFLGNIRGKEWRIQTNVYGNGSTSVGREERYGLWFDPSDDYHQYSILWTDSLILFYIDGLPIREVKRTKAMCRAFFPSKPMSLYATIWDGSDWATNGGKYRVNYKYSPYIVQFTDLVLRGCAVDPIEKVSSVCEDAYPAGLTEDERITMGSMRKKHMTYSYCYDRTRYRIPPSECVISPGEAERLRRFDPVTFGSRSGGKRYRKTRRHMIQGSRADASS</sequence>
<dbReference type="CDD" id="cd02176">
    <property type="entry name" value="GH16_XET"/>
    <property type="match status" value="1"/>
</dbReference>
<feature type="region of interest" description="Disordered" evidence="10">
    <location>
        <begin position="318"/>
        <end position="341"/>
    </location>
</feature>
<dbReference type="InterPro" id="IPR010713">
    <property type="entry name" value="XET_C"/>
</dbReference>
<dbReference type="SUPFAM" id="SSF49899">
    <property type="entry name" value="Concanavalin A-like lectins/glucanases"/>
    <property type="match status" value="1"/>
</dbReference>
<dbReference type="Gene3D" id="2.60.120.200">
    <property type="match status" value="1"/>
</dbReference>
<dbReference type="PROSITE" id="PS51762">
    <property type="entry name" value="GH16_2"/>
    <property type="match status" value="1"/>
</dbReference>
<dbReference type="Pfam" id="PF00722">
    <property type="entry name" value="Glyco_hydro_16"/>
    <property type="match status" value="1"/>
</dbReference>
<gene>
    <name evidence="12" type="ORF">SAY86_024883</name>
</gene>
<feature type="chain" id="PRO_5042666637" description="Xyloglucan endotransglucosylase/hydrolase" evidence="9">
    <location>
        <begin position="31"/>
        <end position="341"/>
    </location>
</feature>
<dbReference type="AlphaFoldDB" id="A0AAN7RK65"/>
<proteinExistence type="inferred from homology"/>
<keyword evidence="1 9" id="KW-0134">Cell wall</keyword>
<evidence type="ECO:0000256" key="10">
    <source>
        <dbReference type="SAM" id="MobiDB-lite"/>
    </source>
</evidence>
<comment type="similarity">
    <text evidence="9">Belongs to the glycosyl hydrolase 16 family.</text>
</comment>
<dbReference type="GO" id="GO:0042546">
    <property type="term" value="P:cell wall biogenesis"/>
    <property type="evidence" value="ECO:0007669"/>
    <property type="project" value="InterPro"/>
</dbReference>
<feature type="compositionally biased region" description="Basic residues" evidence="10">
    <location>
        <begin position="320"/>
        <end position="331"/>
    </location>
</feature>
<evidence type="ECO:0000256" key="8">
    <source>
        <dbReference type="ARBA" id="ARBA00023316"/>
    </source>
</evidence>
<evidence type="ECO:0000313" key="13">
    <source>
        <dbReference type="Proteomes" id="UP001346149"/>
    </source>
</evidence>
<reference evidence="12 13" key="1">
    <citation type="journal article" date="2023" name="Hortic Res">
        <title>Pangenome of water caltrop reveals structural variations and asymmetric subgenome divergence after allopolyploidization.</title>
        <authorList>
            <person name="Zhang X."/>
            <person name="Chen Y."/>
            <person name="Wang L."/>
            <person name="Yuan Y."/>
            <person name="Fang M."/>
            <person name="Shi L."/>
            <person name="Lu R."/>
            <person name="Comes H.P."/>
            <person name="Ma Y."/>
            <person name="Chen Y."/>
            <person name="Huang G."/>
            <person name="Zhou Y."/>
            <person name="Zheng Z."/>
            <person name="Qiu Y."/>
        </authorList>
    </citation>
    <scope>NUCLEOTIDE SEQUENCE [LARGE SCALE GENOMIC DNA]</scope>
    <source>
        <strain evidence="12">F231</strain>
    </source>
</reference>
<evidence type="ECO:0000256" key="4">
    <source>
        <dbReference type="ARBA" id="ARBA00022679"/>
    </source>
</evidence>
<keyword evidence="5 9" id="KW-0378">Hydrolase</keyword>
<evidence type="ECO:0000256" key="9">
    <source>
        <dbReference type="RuleBase" id="RU361120"/>
    </source>
</evidence>
<comment type="subcellular location">
    <subcellularLocation>
        <location evidence="9">Secreted</location>
        <location evidence="9">Cell wall</location>
    </subcellularLocation>
    <subcellularLocation>
        <location evidence="9">Secreted</location>
        <location evidence="9">Extracellular space</location>
        <location evidence="9">Apoplast</location>
    </subcellularLocation>
</comment>
<evidence type="ECO:0000256" key="2">
    <source>
        <dbReference type="ARBA" id="ARBA00022523"/>
    </source>
</evidence>
<dbReference type="GO" id="GO:0004553">
    <property type="term" value="F:hydrolase activity, hydrolyzing O-glycosyl compounds"/>
    <property type="evidence" value="ECO:0007669"/>
    <property type="project" value="InterPro"/>
</dbReference>
<keyword evidence="6" id="KW-1015">Disulfide bond</keyword>
<name>A0AAN7RK65_TRANT</name>
<evidence type="ECO:0000256" key="5">
    <source>
        <dbReference type="ARBA" id="ARBA00022801"/>
    </source>
</evidence>
<evidence type="ECO:0000256" key="3">
    <source>
        <dbReference type="ARBA" id="ARBA00022525"/>
    </source>
</evidence>
<dbReference type="Proteomes" id="UP001346149">
    <property type="component" value="Unassembled WGS sequence"/>
</dbReference>
<dbReference type="InterPro" id="IPR000757">
    <property type="entry name" value="Beta-glucanase-like"/>
</dbReference>
<dbReference type="EC" id="2.4.1.207" evidence="9"/>
<keyword evidence="2 9" id="KW-0052">Apoplast</keyword>
<dbReference type="GO" id="GO:0016762">
    <property type="term" value="F:xyloglucan:xyloglucosyl transferase activity"/>
    <property type="evidence" value="ECO:0007669"/>
    <property type="project" value="UniProtKB-EC"/>
</dbReference>
<comment type="function">
    <text evidence="9">Catalyzes xyloglucan endohydrolysis (XEH) and/or endotransglycosylation (XET). Cleaves and religates xyloglucan polymers, an essential constituent of the primary cell wall, and thereby participates in cell wall construction of growing tissues.</text>
</comment>
<comment type="PTM">
    <text evidence="9">Contains at least one intrachain disulfide bond essential for its enzymatic activity.</text>
</comment>
<dbReference type="PANTHER" id="PTHR31062">
    <property type="entry name" value="XYLOGLUCAN ENDOTRANSGLUCOSYLASE/HYDROLASE PROTEIN 8-RELATED"/>
    <property type="match status" value="1"/>
</dbReference>
<keyword evidence="7 9" id="KW-0326">Glycosidase</keyword>
<evidence type="ECO:0000256" key="1">
    <source>
        <dbReference type="ARBA" id="ARBA00022512"/>
    </source>
</evidence>
<accession>A0AAN7RK65</accession>
<evidence type="ECO:0000313" key="12">
    <source>
        <dbReference type="EMBL" id="KAK4799518.1"/>
    </source>
</evidence>
<dbReference type="GO" id="GO:0048046">
    <property type="term" value="C:apoplast"/>
    <property type="evidence" value="ECO:0007669"/>
    <property type="project" value="UniProtKB-SubCell"/>
</dbReference>
<evidence type="ECO:0000256" key="7">
    <source>
        <dbReference type="ARBA" id="ARBA00023295"/>
    </source>
</evidence>
<keyword evidence="13" id="KW-1185">Reference proteome</keyword>
<evidence type="ECO:0000256" key="6">
    <source>
        <dbReference type="ARBA" id="ARBA00023157"/>
    </source>
</evidence>
<dbReference type="EMBL" id="JAXQNO010000004">
    <property type="protein sequence ID" value="KAK4799518.1"/>
    <property type="molecule type" value="Genomic_DNA"/>
</dbReference>
<keyword evidence="3 9" id="KW-0964">Secreted</keyword>
<dbReference type="GO" id="GO:0071555">
    <property type="term" value="P:cell wall organization"/>
    <property type="evidence" value="ECO:0007669"/>
    <property type="project" value="UniProtKB-KW"/>
</dbReference>
<feature type="domain" description="GH16" evidence="11">
    <location>
        <begin position="32"/>
        <end position="235"/>
    </location>
</feature>
<dbReference type="Pfam" id="PF06955">
    <property type="entry name" value="XET_C"/>
    <property type="match status" value="1"/>
</dbReference>
<dbReference type="InterPro" id="IPR013320">
    <property type="entry name" value="ConA-like_dom_sf"/>
</dbReference>
<dbReference type="GO" id="GO:0010411">
    <property type="term" value="P:xyloglucan metabolic process"/>
    <property type="evidence" value="ECO:0007669"/>
    <property type="project" value="InterPro"/>
</dbReference>
<organism evidence="12 13">
    <name type="scientific">Trapa natans</name>
    <name type="common">Water chestnut</name>
    <dbReference type="NCBI Taxonomy" id="22666"/>
    <lineage>
        <taxon>Eukaryota</taxon>
        <taxon>Viridiplantae</taxon>
        <taxon>Streptophyta</taxon>
        <taxon>Embryophyta</taxon>
        <taxon>Tracheophyta</taxon>
        <taxon>Spermatophyta</taxon>
        <taxon>Magnoliopsida</taxon>
        <taxon>eudicotyledons</taxon>
        <taxon>Gunneridae</taxon>
        <taxon>Pentapetalae</taxon>
        <taxon>rosids</taxon>
        <taxon>malvids</taxon>
        <taxon>Myrtales</taxon>
        <taxon>Lythraceae</taxon>
        <taxon>Trapa</taxon>
    </lineage>
</organism>
<dbReference type="InterPro" id="IPR044791">
    <property type="entry name" value="Beta-glucanase/XTH"/>
</dbReference>
<keyword evidence="8 9" id="KW-0961">Cell wall biogenesis/degradation</keyword>
<keyword evidence="4 9" id="KW-0808">Transferase</keyword>
<comment type="caution">
    <text evidence="12">The sequence shown here is derived from an EMBL/GenBank/DDBJ whole genome shotgun (WGS) entry which is preliminary data.</text>
</comment>
<keyword evidence="9" id="KW-0732">Signal</keyword>
<dbReference type="InterPro" id="IPR016455">
    <property type="entry name" value="XTH"/>
</dbReference>
<evidence type="ECO:0000259" key="11">
    <source>
        <dbReference type="PROSITE" id="PS51762"/>
    </source>
</evidence>